<dbReference type="Proteomes" id="UP000191931">
    <property type="component" value="Unassembled WGS sequence"/>
</dbReference>
<organism evidence="3 4">
    <name type="scientific">Desulfamplus magnetovallimortis</name>
    <dbReference type="NCBI Taxonomy" id="1246637"/>
    <lineage>
        <taxon>Bacteria</taxon>
        <taxon>Pseudomonadati</taxon>
        <taxon>Thermodesulfobacteriota</taxon>
        <taxon>Desulfobacteria</taxon>
        <taxon>Desulfobacterales</taxon>
        <taxon>Desulfobacteraceae</taxon>
        <taxon>Desulfamplus</taxon>
    </lineage>
</organism>
<dbReference type="InterPro" id="IPR040764">
    <property type="entry name" value="CvfB_WH"/>
</dbReference>
<protein>
    <recommendedName>
        <fullName evidence="2">S1 motif domain-containing protein</fullName>
    </recommendedName>
</protein>
<feature type="domain" description="S1 motif" evidence="2">
    <location>
        <begin position="148"/>
        <end position="210"/>
    </location>
</feature>
<proteinExistence type="inferred from homology"/>
<sequence length="280" mass="31473">MEITFMLIIGSYNELVVQRESTVGFYLNPKEEEVLLPFKYVPEGLKPGDTITVFVYTDSEDRPVATTLKPVAVVGEFAFMTVKDTASFGAFLDWGLEKDLLIPNSEMPSRFKKGEKHVVKVCLDEESDRVFATARIAQNCSRYMAGISEGQRVEALVYGITELGYQAVIDNSHCGMIYKNETFEKLALGDKISAYIHRIRDDSKIDLLLKKPGYASVSQSERKVMEILEGMGGFTSCHDKSSPEEIKKIFSMSKKEFKKTVGSLYKSRKIKILDNGIILT</sequence>
<dbReference type="InterPro" id="IPR003029">
    <property type="entry name" value="S1_domain"/>
</dbReference>
<evidence type="ECO:0000313" key="4">
    <source>
        <dbReference type="Proteomes" id="UP000191931"/>
    </source>
</evidence>
<evidence type="ECO:0000313" key="3">
    <source>
        <dbReference type="EMBL" id="SLM32306.1"/>
    </source>
</evidence>
<evidence type="ECO:0000256" key="1">
    <source>
        <dbReference type="PIRNR" id="PIRNR012524"/>
    </source>
</evidence>
<comment type="similarity">
    <text evidence="1">Belongs to the CvfB family.</text>
</comment>
<feature type="domain" description="S1 motif" evidence="2">
    <location>
        <begin position="73"/>
        <end position="135"/>
    </location>
</feature>
<gene>
    <name evidence="3" type="ORF">MTBBW1_620049</name>
</gene>
<dbReference type="InterPro" id="IPR036388">
    <property type="entry name" value="WH-like_DNA-bd_sf"/>
</dbReference>
<dbReference type="Pfam" id="PF17783">
    <property type="entry name" value="WHD_CvfB"/>
    <property type="match status" value="1"/>
</dbReference>
<evidence type="ECO:0000259" key="2">
    <source>
        <dbReference type="SMART" id="SM00316"/>
    </source>
</evidence>
<dbReference type="GO" id="GO:0003676">
    <property type="term" value="F:nucleic acid binding"/>
    <property type="evidence" value="ECO:0007669"/>
    <property type="project" value="InterPro"/>
</dbReference>
<accession>A0A1W1HIN7</accession>
<keyword evidence="4" id="KW-1185">Reference proteome</keyword>
<dbReference type="Gene3D" id="1.10.10.10">
    <property type="entry name" value="Winged helix-like DNA-binding domain superfamily/Winged helix DNA-binding domain"/>
    <property type="match status" value="1"/>
</dbReference>
<dbReference type="PANTHER" id="PTHR37296:SF1">
    <property type="entry name" value="CONSERVED VIRULENCE FACTOR B"/>
    <property type="match status" value="1"/>
</dbReference>
<dbReference type="InterPro" id="IPR039566">
    <property type="entry name" value="CvfB_S1_st"/>
</dbReference>
<dbReference type="PIRSF" id="PIRSF012524">
    <property type="entry name" value="YitL_S1"/>
    <property type="match status" value="1"/>
</dbReference>
<dbReference type="SMART" id="SM00316">
    <property type="entry name" value="S1"/>
    <property type="match status" value="3"/>
</dbReference>
<dbReference type="Pfam" id="PF13509">
    <property type="entry name" value="S1_2"/>
    <property type="match status" value="1"/>
</dbReference>
<dbReference type="InterPro" id="IPR012340">
    <property type="entry name" value="NA-bd_OB-fold"/>
</dbReference>
<dbReference type="AlphaFoldDB" id="A0A1W1HIN7"/>
<dbReference type="Gene3D" id="2.40.50.140">
    <property type="entry name" value="Nucleic acid-binding proteins"/>
    <property type="match status" value="2"/>
</dbReference>
<name>A0A1W1HIN7_9BACT</name>
<dbReference type="EMBL" id="FWEV01000306">
    <property type="protein sequence ID" value="SLM32306.1"/>
    <property type="molecule type" value="Genomic_DNA"/>
</dbReference>
<dbReference type="InterPro" id="IPR014464">
    <property type="entry name" value="CvfB_fam"/>
</dbReference>
<reference evidence="3 4" key="1">
    <citation type="submission" date="2017-03" db="EMBL/GenBank/DDBJ databases">
        <authorList>
            <person name="Afonso C.L."/>
            <person name="Miller P.J."/>
            <person name="Scott M.A."/>
            <person name="Spackman E."/>
            <person name="Goraichik I."/>
            <person name="Dimitrov K.M."/>
            <person name="Suarez D.L."/>
            <person name="Swayne D.E."/>
        </authorList>
    </citation>
    <scope>NUCLEOTIDE SEQUENCE [LARGE SCALE GENOMIC DNA]</scope>
    <source>
        <strain evidence="3">PRJEB14757</strain>
    </source>
</reference>
<dbReference type="PANTHER" id="PTHR37296">
    <property type="entry name" value="CONSERVED VIRULENCE FACTOR B"/>
    <property type="match status" value="1"/>
</dbReference>
<feature type="domain" description="S1 motif" evidence="2">
    <location>
        <begin position="8"/>
        <end position="69"/>
    </location>
</feature>
<dbReference type="SUPFAM" id="SSF50249">
    <property type="entry name" value="Nucleic acid-binding proteins"/>
    <property type="match status" value="1"/>
</dbReference>
<dbReference type="STRING" id="1246637.MTBBW1_620049"/>